<protein>
    <submittedName>
        <fullName evidence="1">Uncharacterized protein</fullName>
    </submittedName>
</protein>
<name>A0A3A4NRW0_ABYX5</name>
<sequence>MKGIKGILPQLRRAAKKRTEIETIELKKEKMETGGDEGNGVIYFEVAGKLPAPVRQKGE</sequence>
<reference evidence="1 2" key="1">
    <citation type="journal article" date="2017" name="ISME J.">
        <title>Energy and carbon metabolisms in a deep terrestrial subsurface fluid microbial community.</title>
        <authorList>
            <person name="Momper L."/>
            <person name="Jungbluth S.P."/>
            <person name="Lee M.D."/>
            <person name="Amend J.P."/>
        </authorList>
    </citation>
    <scope>NUCLEOTIDE SEQUENCE [LARGE SCALE GENOMIC DNA]</scope>
    <source>
        <strain evidence="1">SURF_5</strain>
    </source>
</reference>
<dbReference type="EMBL" id="QZKU01000047">
    <property type="protein sequence ID" value="RJP23298.1"/>
    <property type="molecule type" value="Genomic_DNA"/>
</dbReference>
<proteinExistence type="predicted"/>
<evidence type="ECO:0000313" key="1">
    <source>
        <dbReference type="EMBL" id="RJP23298.1"/>
    </source>
</evidence>
<organism evidence="1 2">
    <name type="scientific">Abyssobacteria bacterium (strain SURF_5)</name>
    <dbReference type="NCBI Taxonomy" id="2093360"/>
    <lineage>
        <taxon>Bacteria</taxon>
        <taxon>Pseudomonadati</taxon>
        <taxon>Candidatus Hydrogenedentota</taxon>
        <taxon>Candidatus Abyssobacteria</taxon>
    </lineage>
</organism>
<comment type="caution">
    <text evidence="1">The sequence shown here is derived from an EMBL/GenBank/DDBJ whole genome shotgun (WGS) entry which is preliminary data.</text>
</comment>
<accession>A0A3A4NRW0</accession>
<evidence type="ECO:0000313" key="2">
    <source>
        <dbReference type="Proteomes" id="UP000265882"/>
    </source>
</evidence>
<dbReference type="Proteomes" id="UP000265882">
    <property type="component" value="Unassembled WGS sequence"/>
</dbReference>
<gene>
    <name evidence="1" type="ORF">C4520_06525</name>
</gene>
<dbReference type="AlphaFoldDB" id="A0A3A4NRW0"/>